<evidence type="ECO:0000313" key="3">
    <source>
        <dbReference type="EMBL" id="WIA16935.1"/>
    </source>
</evidence>
<sequence>MHLVIDVDASEEGNGNGSSSKQPAVVIKTLTSAEELQAVARLRAEAYYAEDRSRFADSFKKQFAAQEVESLRSRTSGSNGRPQMSACLVALQPDSSKVLGCIDIRLPQTATGTRALGVPEDDAAGCYLLNVVVSEDWRGQGIGKALMAAAMAQAVHVWGAQRLYTHVEADNEVASGLYKSCGFREHSSEEKYANTLSLGRLVLLMAAAADAPAVQDTLFAQQA</sequence>
<evidence type="ECO:0000313" key="4">
    <source>
        <dbReference type="Proteomes" id="UP001244341"/>
    </source>
</evidence>
<dbReference type="InterPro" id="IPR016181">
    <property type="entry name" value="Acyl_CoA_acyltransferase"/>
</dbReference>
<organism evidence="3 4">
    <name type="scientific">Tetradesmus obliquus</name>
    <name type="common">Green alga</name>
    <name type="synonym">Acutodesmus obliquus</name>
    <dbReference type="NCBI Taxonomy" id="3088"/>
    <lineage>
        <taxon>Eukaryota</taxon>
        <taxon>Viridiplantae</taxon>
        <taxon>Chlorophyta</taxon>
        <taxon>core chlorophytes</taxon>
        <taxon>Chlorophyceae</taxon>
        <taxon>CS clade</taxon>
        <taxon>Sphaeropleales</taxon>
        <taxon>Scenedesmaceae</taxon>
        <taxon>Tetradesmus</taxon>
    </lineage>
</organism>
<dbReference type="Gene3D" id="3.40.630.30">
    <property type="match status" value="1"/>
</dbReference>
<evidence type="ECO:0000259" key="2">
    <source>
        <dbReference type="PROSITE" id="PS51186"/>
    </source>
</evidence>
<reference evidence="3 4" key="1">
    <citation type="submission" date="2023-05" db="EMBL/GenBank/DDBJ databases">
        <title>A 100% complete, gapless, phased diploid assembly of the Scenedesmus obliquus UTEX 3031 genome.</title>
        <authorList>
            <person name="Biondi T.C."/>
            <person name="Hanschen E.R."/>
            <person name="Kwon T."/>
            <person name="Eng W."/>
            <person name="Kruse C.P.S."/>
            <person name="Koehler S.I."/>
            <person name="Kunde Y."/>
            <person name="Gleasner C.D."/>
            <person name="You Mak K.T."/>
            <person name="Polle J."/>
            <person name="Hovde B.T."/>
            <person name="Starkenburg S.R."/>
        </authorList>
    </citation>
    <scope>NUCLEOTIDE SEQUENCE [LARGE SCALE GENOMIC DNA]</scope>
    <source>
        <strain evidence="3 4">DOE0152z</strain>
    </source>
</reference>
<dbReference type="PROSITE" id="PS51186">
    <property type="entry name" value="GNAT"/>
    <property type="match status" value="1"/>
</dbReference>
<feature type="region of interest" description="Disordered" evidence="1">
    <location>
        <begin position="1"/>
        <end position="22"/>
    </location>
</feature>
<dbReference type="SUPFAM" id="SSF55729">
    <property type="entry name" value="Acyl-CoA N-acyltransferases (Nat)"/>
    <property type="match status" value="1"/>
</dbReference>
<name>A0ABY8U6G9_TETOB</name>
<gene>
    <name evidence="3" type="ORF">OEZ85_013858</name>
</gene>
<dbReference type="PANTHER" id="PTHR47426:SF3">
    <property type="entry name" value="GCN5-RELATED N-ACETYLTRANSFERASE 6, CHLOROPLASTIC"/>
    <property type="match status" value="1"/>
</dbReference>
<accession>A0ABY8U6G9</accession>
<dbReference type="InterPro" id="IPR000182">
    <property type="entry name" value="GNAT_dom"/>
</dbReference>
<feature type="domain" description="N-acetyltransferase" evidence="2">
    <location>
        <begin position="40"/>
        <end position="210"/>
    </location>
</feature>
<dbReference type="PANTHER" id="PTHR47426">
    <property type="entry name" value="ACYL-COA N-ACYLTRANSFERASES (NAT) SUPERFAMILY PROTEIN"/>
    <property type="match status" value="1"/>
</dbReference>
<proteinExistence type="predicted"/>
<dbReference type="Pfam" id="PF00583">
    <property type="entry name" value="Acetyltransf_1"/>
    <property type="match status" value="1"/>
</dbReference>
<dbReference type="CDD" id="cd04301">
    <property type="entry name" value="NAT_SF"/>
    <property type="match status" value="1"/>
</dbReference>
<dbReference type="Proteomes" id="UP001244341">
    <property type="component" value="Chromosome 8b"/>
</dbReference>
<evidence type="ECO:0000256" key="1">
    <source>
        <dbReference type="SAM" id="MobiDB-lite"/>
    </source>
</evidence>
<keyword evidence="4" id="KW-1185">Reference proteome</keyword>
<protein>
    <recommendedName>
        <fullName evidence="2">N-acetyltransferase domain-containing protein</fullName>
    </recommendedName>
</protein>
<dbReference type="EMBL" id="CP126215">
    <property type="protein sequence ID" value="WIA16935.1"/>
    <property type="molecule type" value="Genomic_DNA"/>
</dbReference>